<dbReference type="Pfam" id="PF13568">
    <property type="entry name" value="OMP_b-brl_2"/>
    <property type="match status" value="1"/>
</dbReference>
<accession>A0A1R3T2V1</accession>
<dbReference type="Proteomes" id="UP000187464">
    <property type="component" value="Chromosome I"/>
</dbReference>
<dbReference type="KEGG" id="psac:PSM36_1519"/>
<evidence type="ECO:0000313" key="3">
    <source>
        <dbReference type="Proteomes" id="UP000187464"/>
    </source>
</evidence>
<dbReference type="EMBL" id="LT605205">
    <property type="protein sequence ID" value="SCD20339.1"/>
    <property type="molecule type" value="Genomic_DNA"/>
</dbReference>
<dbReference type="STRING" id="1642647.PSM36_1519"/>
<keyword evidence="3" id="KW-1185">Reference proteome</keyword>
<dbReference type="InterPro" id="IPR025665">
    <property type="entry name" value="Beta-barrel_OMP_2"/>
</dbReference>
<name>A0A1R3T2V1_9BACT</name>
<organism evidence="2 3">
    <name type="scientific">Proteiniphilum saccharofermentans</name>
    <dbReference type="NCBI Taxonomy" id="1642647"/>
    <lineage>
        <taxon>Bacteria</taxon>
        <taxon>Pseudomonadati</taxon>
        <taxon>Bacteroidota</taxon>
        <taxon>Bacteroidia</taxon>
        <taxon>Bacteroidales</taxon>
        <taxon>Dysgonomonadaceae</taxon>
        <taxon>Proteiniphilum</taxon>
    </lineage>
</organism>
<gene>
    <name evidence="2" type="ORF">PSM36_1519</name>
</gene>
<feature type="domain" description="Outer membrane protein beta-barrel" evidence="1">
    <location>
        <begin position="29"/>
        <end position="200"/>
    </location>
</feature>
<sequence>MIKKATYFLLLILISGNLYGQQRKLQHRPYADQRLFHLGFTLGLHTQDLILTQSGFINENGEVWFSEIPAYSPGFAVGIIGDMYLNRFINLRAIPSLYLGDKKFVFREQSSGEEFTTQIRNNYIALPLHLKISADRINNFRPYVLVGGYGSLELASTKNRAVLLKPYDAGIEFGVGCDFYLPLFKLAPELKFSFGLADILEKERNDLKDDDLRKYANSLSKAVQRMITLSFHFE</sequence>
<evidence type="ECO:0000259" key="1">
    <source>
        <dbReference type="Pfam" id="PF13568"/>
    </source>
</evidence>
<evidence type="ECO:0000313" key="2">
    <source>
        <dbReference type="EMBL" id="SCD20339.1"/>
    </source>
</evidence>
<reference evidence="2 3" key="1">
    <citation type="submission" date="2016-08" db="EMBL/GenBank/DDBJ databases">
        <authorList>
            <person name="Seilhamer J.J."/>
        </authorList>
    </citation>
    <scope>NUCLEOTIDE SEQUENCE [LARGE SCALE GENOMIC DNA]</scope>
    <source>
        <strain evidence="2">M3/6</strain>
    </source>
</reference>
<proteinExistence type="predicted"/>
<dbReference type="AlphaFoldDB" id="A0A1R3T2V1"/>
<protein>
    <recommendedName>
        <fullName evidence="1">Outer membrane protein beta-barrel domain-containing protein</fullName>
    </recommendedName>
</protein>
<dbReference type="RefSeq" id="WP_076930341.1">
    <property type="nucleotide sequence ID" value="NZ_LT605205.1"/>
</dbReference>